<sequence length="1591" mass="168501">MLLTYQVESQEVNKDELRNRRVTNARGGEWISGGIYTGYTSVGQYGSSSVLTVTDGQTELKGSFGFVIPLFNLEENNAPIAIVPSSEVFYNLGSSIELNGFDPDDDEITFEITGNPMLGDLTAVEGSDYEFQFSPSSSLAAGSGYKDTIRFKVNEVEGELSSEVATFPFTFNVEDKPHAITDFQVITASADSKTLGLSFEDDRFNSSYDVKISYIDLSQPGAVTLVTLVDQTYKLADLTASGNKLTVNVNAAKAQFPYLFSASQVFITAEVSVNNGYEDDEAFVLSNSADGSSSGAIANSENTSGLFDISSTTAATGVDTQTSADGQFFTFATRKSTPENQTVELNLYAVELGAFDLTQASIEIPTLPKIGSNESPVKVKNTANLVQWSVKYKPKGERGYLDSLQFAVNNTGRDFTSKSYAVVQVVDVNDPPTMSDIPNQQLNEDGSLTLTLAYTDVDSELTVTAKSSDNTKVGTTVNGNQLTITPAANFNGNANISVQVSETGTTEAYSVVKSFTVNVLPVNDAPIIADINDVTIDEDNSGTINISTTDVDSKISVFNYTVTPDKLGVVDISFSGNTMKVTPKPNYNGTVSFSVKADDRLGTDQSISQPKTFNLVINPVNDVPIVEQVIPTQKILKSFPTYTLELGRFFQDVETTDANLTYSLSNSSLFTLSEANGVLSISPKNVAAGNESVTITASDGTASVSQSVSFVLEELAADIQVANPISNRNENEDFGQLSFDISNVFTDVNDANAVFTYEVTGNSSIGASISADGKSLVLTSPQNYSGTEKVFLVGKTEAKSGFVSFDITVNPVNDAPTLGTVSNQTVQEDFALNGLFVSYEDIDNSLSEMTFTASSSNQSLIKDGAITLTPSETGVLVSLNPEVNKNGVAAITLNASDGNLSASRTFDVTVQSVNDIPTVVSTTVADATEDVAYTIDLSALFNDVDNDKLTFTFENKPKWLTFSGNQLVGTPTNENVGTATFFVTADDGSGGKVRQSYSLNTINVNDAPTLVTALPAINATEDVLLSVALNEASFLDVDGDNLTYSATFSGNSWLSFDAATKRFTGTPSNDNVGDVTVTVTATDGSNISVNATFQLKVINVNDAPTDITIPTLTIAENASLGVVLSALSTADVDAGDTHTYTLVSGEGSDDNGVFSINNNNLQTASAIDFESKSSLKIRLKSTDGSGASIEKAFVVTVTNINESPEAIVLSANSIEENKASGTVIGALTTTDPDNGDSHTYSFVAGAGDTDNALFEISGGNLVNKSAFNYETKTAYSVRIKTTDADGLNFTQNFTVSVQDVNEAPSAVALSNLSVLENEDAGTLVGNLSTTDQDAADSHTYAFVSGEGDGDNSAFIINGNQLVTAQTFDREAKGAYTVRVSTTDGGGLSIENSFTIEISNVAEPNLKVEGDLSFNQTDIGMSSELTFTITNNGDGDGLEVTSIQVPEGFSVDKSTVSLSAGASEEVKVIFSPTEGKTYNGQISISSNAGTESLNVLGEGAIVTDIDDDLIDQDEVQLYPNPSRDIVTIDLSLAPVVAPDVAIVDINGNTVWSLSKVKERKIQVTVSQYPAGTYLVRISSEKGSVIKKLMIIK</sequence>
<feature type="domain" description="Cadherin" evidence="5">
    <location>
        <begin position="1106"/>
        <end position="1206"/>
    </location>
</feature>
<dbReference type="NCBIfam" id="NF012211">
    <property type="entry name" value="tand_rpt_95"/>
    <property type="match status" value="3"/>
</dbReference>
<dbReference type="SMART" id="SM00736">
    <property type="entry name" value="CADG"/>
    <property type="match status" value="5"/>
</dbReference>
<dbReference type="CDD" id="cd11304">
    <property type="entry name" value="Cadherin_repeat"/>
    <property type="match status" value="3"/>
</dbReference>
<reference evidence="6" key="1">
    <citation type="submission" date="2016-01" db="EMBL/GenBank/DDBJ databases">
        <title>Genome sequencing of Roseivirga ehrenbergii KMM 6017.</title>
        <authorList>
            <person name="Selvaratnam C."/>
            <person name="Thevarajoo S."/>
            <person name="Goh K.M."/>
            <person name="Ee R."/>
            <person name="Chan K.-G."/>
            <person name="Chong C.S."/>
        </authorList>
    </citation>
    <scope>NUCLEOTIDE SEQUENCE [LARGE SCALE GENOMIC DNA]</scope>
    <source>
        <strain evidence="6">KMM 6017</strain>
    </source>
</reference>
<protein>
    <recommendedName>
        <fullName evidence="5">Cadherin domain-containing protein</fullName>
    </recommendedName>
</protein>
<dbReference type="EMBL" id="LQZQ01000001">
    <property type="protein sequence ID" value="KYG82187.1"/>
    <property type="molecule type" value="Genomic_DNA"/>
</dbReference>
<evidence type="ECO:0000313" key="7">
    <source>
        <dbReference type="Proteomes" id="UP000075583"/>
    </source>
</evidence>
<dbReference type="Gene3D" id="2.60.40.10">
    <property type="entry name" value="Immunoglobulins"/>
    <property type="match status" value="6"/>
</dbReference>
<dbReference type="InterPro" id="IPR026444">
    <property type="entry name" value="Secre_tail"/>
</dbReference>
<comment type="subcellular location">
    <subcellularLocation>
        <location evidence="1">Cytoplasm</location>
    </subcellularLocation>
</comment>
<evidence type="ECO:0000256" key="2">
    <source>
        <dbReference type="ARBA" id="ARBA00022490"/>
    </source>
</evidence>
<dbReference type="Pfam" id="PF17963">
    <property type="entry name" value="Big_9"/>
    <property type="match status" value="2"/>
</dbReference>
<keyword evidence="2" id="KW-0963">Cytoplasm</keyword>
<dbReference type="Proteomes" id="UP000075583">
    <property type="component" value="Unassembled WGS sequence"/>
</dbReference>
<feature type="domain" description="Cadherin" evidence="5">
    <location>
        <begin position="1306"/>
        <end position="1405"/>
    </location>
</feature>
<keyword evidence="4" id="KW-1133">Transmembrane helix</keyword>
<dbReference type="SMART" id="SM00112">
    <property type="entry name" value="CA"/>
    <property type="match status" value="3"/>
</dbReference>
<evidence type="ECO:0000256" key="4">
    <source>
        <dbReference type="ARBA" id="ARBA00022989"/>
    </source>
</evidence>
<dbReference type="GO" id="GO:0007156">
    <property type="term" value="P:homophilic cell adhesion via plasma membrane adhesion molecules"/>
    <property type="evidence" value="ECO:0007669"/>
    <property type="project" value="InterPro"/>
</dbReference>
<dbReference type="InterPro" id="IPR015919">
    <property type="entry name" value="Cadherin-like_sf"/>
</dbReference>
<dbReference type="InterPro" id="IPR031549">
    <property type="entry name" value="ASH"/>
</dbReference>
<dbReference type="InterPro" id="IPR002126">
    <property type="entry name" value="Cadherin-like_dom"/>
</dbReference>
<feature type="domain" description="Cadherin" evidence="5">
    <location>
        <begin position="1213"/>
        <end position="1306"/>
    </location>
</feature>
<dbReference type="Pfam" id="PF15780">
    <property type="entry name" value="ASH"/>
    <property type="match status" value="1"/>
</dbReference>
<evidence type="ECO:0000313" key="6">
    <source>
        <dbReference type="EMBL" id="KYG82187.1"/>
    </source>
</evidence>
<dbReference type="PANTHER" id="PTHR24026">
    <property type="entry name" value="FAT ATYPICAL CADHERIN-RELATED"/>
    <property type="match status" value="1"/>
</dbReference>
<name>A0A150XTW6_ROSEK</name>
<dbReference type="Pfam" id="PF05345">
    <property type="entry name" value="He_PIG"/>
    <property type="match status" value="2"/>
</dbReference>
<dbReference type="GO" id="GO:0005886">
    <property type="term" value="C:plasma membrane"/>
    <property type="evidence" value="ECO:0007669"/>
    <property type="project" value="UniProtKB-SubCell"/>
</dbReference>
<dbReference type="Pfam" id="PF00028">
    <property type="entry name" value="Cadherin"/>
    <property type="match status" value="1"/>
</dbReference>
<keyword evidence="4" id="KW-0472">Membrane</keyword>
<evidence type="ECO:0000256" key="1">
    <source>
        <dbReference type="ARBA" id="ARBA00004496"/>
    </source>
</evidence>
<dbReference type="STRING" id="279360.MB14_01975"/>
<organism evidence="6 7">
    <name type="scientific">Roseivirga ehrenbergii (strain DSM 102268 / JCM 13514 / KCTC 12282 / NCIMB 14502 / KMM 6017)</name>
    <dbReference type="NCBI Taxonomy" id="279360"/>
    <lineage>
        <taxon>Bacteria</taxon>
        <taxon>Pseudomonadati</taxon>
        <taxon>Bacteroidota</taxon>
        <taxon>Cytophagia</taxon>
        <taxon>Cytophagales</taxon>
        <taxon>Roseivirgaceae</taxon>
        <taxon>Roseivirga</taxon>
    </lineage>
</organism>
<dbReference type="NCBIfam" id="TIGR04183">
    <property type="entry name" value="Por_Secre_tail"/>
    <property type="match status" value="1"/>
</dbReference>
<accession>A0A150XTW6</accession>
<keyword evidence="7" id="KW-1185">Reference proteome</keyword>
<dbReference type="Gene3D" id="2.60.40.60">
    <property type="entry name" value="Cadherins"/>
    <property type="match status" value="3"/>
</dbReference>
<evidence type="ECO:0000256" key="3">
    <source>
        <dbReference type="ARBA" id="ARBA00022692"/>
    </source>
</evidence>
<dbReference type="InterPro" id="IPR006644">
    <property type="entry name" value="Cadg"/>
</dbReference>
<dbReference type="GO" id="GO:0005509">
    <property type="term" value="F:calcium ion binding"/>
    <property type="evidence" value="ECO:0007669"/>
    <property type="project" value="InterPro"/>
</dbReference>
<dbReference type="PRINTS" id="PR00205">
    <property type="entry name" value="CADHERIN"/>
</dbReference>
<proteinExistence type="predicted"/>
<gene>
    <name evidence="6" type="ORF">MB14_01975</name>
</gene>
<dbReference type="GO" id="GO:0005737">
    <property type="term" value="C:cytoplasm"/>
    <property type="evidence" value="ECO:0007669"/>
    <property type="project" value="UniProtKB-SubCell"/>
</dbReference>
<keyword evidence="3" id="KW-0812">Transmembrane</keyword>
<comment type="caution">
    <text evidence="6">The sequence shown here is derived from an EMBL/GenBank/DDBJ whole genome shotgun (WGS) entry which is preliminary data.</text>
</comment>
<dbReference type="Pfam" id="PF18962">
    <property type="entry name" value="Por_Secre_tail"/>
    <property type="match status" value="1"/>
</dbReference>
<dbReference type="SUPFAM" id="SSF49313">
    <property type="entry name" value="Cadherin-like"/>
    <property type="match status" value="5"/>
</dbReference>
<dbReference type="PROSITE" id="PS50268">
    <property type="entry name" value="CADHERIN_2"/>
    <property type="match status" value="3"/>
</dbReference>
<evidence type="ECO:0000259" key="5">
    <source>
        <dbReference type="PROSITE" id="PS50268"/>
    </source>
</evidence>
<dbReference type="InterPro" id="IPR013783">
    <property type="entry name" value="Ig-like_fold"/>
</dbReference>
<dbReference type="PANTHER" id="PTHR24026:SF126">
    <property type="entry name" value="PROTOCADHERIN FAT 4"/>
    <property type="match status" value="1"/>
</dbReference>